<evidence type="ECO:0000256" key="4">
    <source>
        <dbReference type="ARBA" id="ARBA00023315"/>
    </source>
</evidence>
<keyword evidence="2 5" id="KW-0963">Cytoplasm</keyword>
<dbReference type="EMBL" id="CP002160">
    <property type="protein sequence ID" value="ADL52720.1"/>
    <property type="molecule type" value="Genomic_DNA"/>
</dbReference>
<evidence type="ECO:0000256" key="3">
    <source>
        <dbReference type="ARBA" id="ARBA00022679"/>
    </source>
</evidence>
<comment type="function">
    <text evidence="5">Acetylates the N-terminal alanine of ribosomal protein bS18.</text>
</comment>
<keyword evidence="3 7" id="KW-0808">Transferase</keyword>
<dbReference type="OrthoDB" id="9794566at2"/>
<evidence type="ECO:0000259" key="6">
    <source>
        <dbReference type="PROSITE" id="PS51186"/>
    </source>
</evidence>
<dbReference type="NCBIfam" id="TIGR01575">
    <property type="entry name" value="rimI"/>
    <property type="match status" value="1"/>
</dbReference>
<dbReference type="AlphaFoldDB" id="D9STI6"/>
<protein>
    <recommendedName>
        <fullName evidence="5">[Ribosomal protein bS18]-alanine N-acetyltransferase</fullName>
        <ecNumber evidence="5">2.3.1.266</ecNumber>
    </recommendedName>
</protein>
<name>D9STI6_CLOC7</name>
<evidence type="ECO:0000313" key="8">
    <source>
        <dbReference type="Proteomes" id="UP000002730"/>
    </source>
</evidence>
<dbReference type="Gene3D" id="3.40.630.30">
    <property type="match status" value="1"/>
</dbReference>
<dbReference type="Proteomes" id="UP000002730">
    <property type="component" value="Chromosome"/>
</dbReference>
<dbReference type="HOGENOM" id="CLU_013985_23_3_9"/>
<evidence type="ECO:0000256" key="2">
    <source>
        <dbReference type="ARBA" id="ARBA00022490"/>
    </source>
</evidence>
<dbReference type="KEGG" id="ccb:Clocel_3030"/>
<evidence type="ECO:0000256" key="1">
    <source>
        <dbReference type="ARBA" id="ARBA00005395"/>
    </source>
</evidence>
<dbReference type="GO" id="GO:0005737">
    <property type="term" value="C:cytoplasm"/>
    <property type="evidence" value="ECO:0007669"/>
    <property type="project" value="UniProtKB-SubCell"/>
</dbReference>
<comment type="similarity">
    <text evidence="1 5">Belongs to the acetyltransferase family. RimI subfamily.</text>
</comment>
<dbReference type="PANTHER" id="PTHR43420:SF44">
    <property type="entry name" value="ACETYLTRANSFERASE YPEA"/>
    <property type="match status" value="1"/>
</dbReference>
<dbReference type="EC" id="2.3.1.266" evidence="5"/>
<proteinExistence type="inferred from homology"/>
<dbReference type="eggNOG" id="COG0456">
    <property type="taxonomic scope" value="Bacteria"/>
</dbReference>
<reference evidence="7 8" key="1">
    <citation type="submission" date="2010-08" db="EMBL/GenBank/DDBJ databases">
        <title>Complete sequence of Clostridium cellulovorans 743B.</title>
        <authorList>
            <consortium name="US DOE Joint Genome Institute"/>
            <person name="Lucas S."/>
            <person name="Copeland A."/>
            <person name="Lapidus A."/>
            <person name="Cheng J.-F."/>
            <person name="Bruce D."/>
            <person name="Goodwin L."/>
            <person name="Pitluck S."/>
            <person name="Chertkov O."/>
            <person name="Detter J.C."/>
            <person name="Han C."/>
            <person name="Tapia R."/>
            <person name="Land M."/>
            <person name="Hauser L."/>
            <person name="Chang Y.-J."/>
            <person name="Jeffries C."/>
            <person name="Kyrpides N."/>
            <person name="Ivanova N."/>
            <person name="Mikhailova N."/>
            <person name="Hemme C.L."/>
            <person name="Woyke T."/>
        </authorList>
    </citation>
    <scope>NUCLEOTIDE SEQUENCE [LARGE SCALE GENOMIC DNA]</scope>
    <source>
        <strain evidence="8">ATCC 35296 / DSM 3052 / OCM 3 / 743B</strain>
    </source>
</reference>
<dbReference type="InterPro" id="IPR050680">
    <property type="entry name" value="YpeA/RimI_acetyltransf"/>
</dbReference>
<evidence type="ECO:0000313" key="7">
    <source>
        <dbReference type="EMBL" id="ADL52720.1"/>
    </source>
</evidence>
<comment type="subcellular location">
    <subcellularLocation>
        <location evidence="5">Cytoplasm</location>
    </subcellularLocation>
</comment>
<dbReference type="GO" id="GO:0008999">
    <property type="term" value="F:protein-N-terminal-alanine acetyltransferase activity"/>
    <property type="evidence" value="ECO:0007669"/>
    <property type="project" value="UniProtKB-EC"/>
</dbReference>
<evidence type="ECO:0000256" key="5">
    <source>
        <dbReference type="RuleBase" id="RU363094"/>
    </source>
</evidence>
<dbReference type="SUPFAM" id="SSF55729">
    <property type="entry name" value="Acyl-CoA N-acyltransferases (Nat)"/>
    <property type="match status" value="1"/>
</dbReference>
<dbReference type="STRING" id="573061.Clocel_3030"/>
<dbReference type="InterPro" id="IPR016181">
    <property type="entry name" value="Acyl_CoA_acyltransferase"/>
</dbReference>
<dbReference type="PANTHER" id="PTHR43420">
    <property type="entry name" value="ACETYLTRANSFERASE"/>
    <property type="match status" value="1"/>
</dbReference>
<dbReference type="InterPro" id="IPR000182">
    <property type="entry name" value="GNAT_dom"/>
</dbReference>
<feature type="domain" description="N-acetyltransferase" evidence="6">
    <location>
        <begin position="3"/>
        <end position="147"/>
    </location>
</feature>
<dbReference type="InterPro" id="IPR006464">
    <property type="entry name" value="AcTrfase_RimI/Ard1"/>
</dbReference>
<gene>
    <name evidence="7" type="ordered locus">Clocel_3030</name>
</gene>
<comment type="catalytic activity">
    <reaction evidence="5">
        <text>N-terminal L-alanyl-[ribosomal protein bS18] + acetyl-CoA = N-terminal N(alpha)-acetyl-L-alanyl-[ribosomal protein bS18] + CoA + H(+)</text>
        <dbReference type="Rhea" id="RHEA:43756"/>
        <dbReference type="Rhea" id="RHEA-COMP:10676"/>
        <dbReference type="Rhea" id="RHEA-COMP:10677"/>
        <dbReference type="ChEBI" id="CHEBI:15378"/>
        <dbReference type="ChEBI" id="CHEBI:57287"/>
        <dbReference type="ChEBI" id="CHEBI:57288"/>
        <dbReference type="ChEBI" id="CHEBI:64718"/>
        <dbReference type="ChEBI" id="CHEBI:83683"/>
        <dbReference type="EC" id="2.3.1.266"/>
    </reaction>
</comment>
<dbReference type="Pfam" id="PF00583">
    <property type="entry name" value="Acetyltransf_1"/>
    <property type="match status" value="1"/>
</dbReference>
<sequence>MKINIVPFESKHLDRVYYIETLSFAVPWDKASLAAELQNSVADYLIAVIDDVAVGYVGVWRILGEGHITNIAVDPQFRGLGIGSLLLKALIALMKTKNIFELTLEVRASNYRAQNLYKKFGFKEEGRRPKYYSDNDEDAIIMWNRKI</sequence>
<accession>D9STI6</accession>
<dbReference type="RefSeq" id="WP_010075815.1">
    <property type="nucleotide sequence ID" value="NC_014393.1"/>
</dbReference>
<dbReference type="CDD" id="cd04301">
    <property type="entry name" value="NAT_SF"/>
    <property type="match status" value="1"/>
</dbReference>
<keyword evidence="8" id="KW-1185">Reference proteome</keyword>
<organism evidence="7 8">
    <name type="scientific">Clostridium cellulovorans (strain ATCC 35296 / DSM 3052 / OCM 3 / 743B)</name>
    <dbReference type="NCBI Taxonomy" id="573061"/>
    <lineage>
        <taxon>Bacteria</taxon>
        <taxon>Bacillati</taxon>
        <taxon>Bacillota</taxon>
        <taxon>Clostridia</taxon>
        <taxon>Eubacteriales</taxon>
        <taxon>Clostridiaceae</taxon>
        <taxon>Clostridium</taxon>
    </lineage>
</organism>
<keyword evidence="4" id="KW-0012">Acyltransferase</keyword>
<dbReference type="PROSITE" id="PS51186">
    <property type="entry name" value="GNAT"/>
    <property type="match status" value="1"/>
</dbReference>